<keyword evidence="3" id="KW-1185">Reference proteome</keyword>
<protein>
    <submittedName>
        <fullName evidence="2">Uncharacterized protein</fullName>
    </submittedName>
</protein>
<dbReference type="AlphaFoldDB" id="A0AAV7SRK2"/>
<reference evidence="2" key="1">
    <citation type="journal article" date="2022" name="bioRxiv">
        <title>Sequencing and chromosome-scale assembly of the giantPleurodeles waltlgenome.</title>
        <authorList>
            <person name="Brown T."/>
            <person name="Elewa A."/>
            <person name="Iarovenko S."/>
            <person name="Subramanian E."/>
            <person name="Araus A.J."/>
            <person name="Petzold A."/>
            <person name="Susuki M."/>
            <person name="Suzuki K.-i.T."/>
            <person name="Hayashi T."/>
            <person name="Toyoda A."/>
            <person name="Oliveira C."/>
            <person name="Osipova E."/>
            <person name="Leigh N.D."/>
            <person name="Simon A."/>
            <person name="Yun M.H."/>
        </authorList>
    </citation>
    <scope>NUCLEOTIDE SEQUENCE</scope>
    <source>
        <strain evidence="2">20211129_DDA</strain>
        <tissue evidence="2">Liver</tissue>
    </source>
</reference>
<proteinExistence type="predicted"/>
<evidence type="ECO:0000256" key="1">
    <source>
        <dbReference type="SAM" id="MobiDB-lite"/>
    </source>
</evidence>
<name>A0AAV7SRK2_PLEWA</name>
<comment type="caution">
    <text evidence="2">The sequence shown here is derived from an EMBL/GenBank/DDBJ whole genome shotgun (WGS) entry which is preliminary data.</text>
</comment>
<gene>
    <name evidence="2" type="ORF">NDU88_007034</name>
</gene>
<dbReference type="EMBL" id="JANPWB010000008">
    <property type="protein sequence ID" value="KAJ1166635.1"/>
    <property type="molecule type" value="Genomic_DNA"/>
</dbReference>
<feature type="region of interest" description="Disordered" evidence="1">
    <location>
        <begin position="1"/>
        <end position="70"/>
    </location>
</feature>
<evidence type="ECO:0000313" key="3">
    <source>
        <dbReference type="Proteomes" id="UP001066276"/>
    </source>
</evidence>
<dbReference type="Proteomes" id="UP001066276">
    <property type="component" value="Chromosome 4_2"/>
</dbReference>
<evidence type="ECO:0000313" key="2">
    <source>
        <dbReference type="EMBL" id="KAJ1166635.1"/>
    </source>
</evidence>
<organism evidence="2 3">
    <name type="scientific">Pleurodeles waltl</name>
    <name type="common">Iberian ribbed newt</name>
    <dbReference type="NCBI Taxonomy" id="8319"/>
    <lineage>
        <taxon>Eukaryota</taxon>
        <taxon>Metazoa</taxon>
        <taxon>Chordata</taxon>
        <taxon>Craniata</taxon>
        <taxon>Vertebrata</taxon>
        <taxon>Euteleostomi</taxon>
        <taxon>Amphibia</taxon>
        <taxon>Batrachia</taxon>
        <taxon>Caudata</taxon>
        <taxon>Salamandroidea</taxon>
        <taxon>Salamandridae</taxon>
        <taxon>Pleurodelinae</taxon>
        <taxon>Pleurodeles</taxon>
    </lineage>
</organism>
<sequence>MRHGHLPATGATGRHRSKAWQEASSKPGRSPRAHGRREAIRSEALHPLQPGRLQPRDRIPVGTNITDKARPVTSKTLASSLQGAWTWCLV</sequence>
<accession>A0AAV7SRK2</accession>